<dbReference type="EMBL" id="JBBPHU010000011">
    <property type="protein sequence ID" value="KAK7512064.1"/>
    <property type="molecule type" value="Genomic_DNA"/>
</dbReference>
<gene>
    <name evidence="2" type="ORF">IWZ03DRAFT_50983</name>
</gene>
<keyword evidence="3" id="KW-1185">Reference proteome</keyword>
<accession>A0ABR1KDZ6</accession>
<comment type="caution">
    <text evidence="2">The sequence shown here is derived from an EMBL/GenBank/DDBJ whole genome shotgun (WGS) entry which is preliminary data.</text>
</comment>
<proteinExistence type="predicted"/>
<dbReference type="Proteomes" id="UP001363622">
    <property type="component" value="Unassembled WGS sequence"/>
</dbReference>
<protein>
    <recommendedName>
        <fullName evidence="4">Secreted protein</fullName>
    </recommendedName>
</protein>
<evidence type="ECO:0000256" key="1">
    <source>
        <dbReference type="SAM" id="SignalP"/>
    </source>
</evidence>
<feature type="signal peptide" evidence="1">
    <location>
        <begin position="1"/>
        <end position="23"/>
    </location>
</feature>
<keyword evidence="1" id="KW-0732">Signal</keyword>
<name>A0ABR1KDZ6_9PEZI</name>
<evidence type="ECO:0000313" key="3">
    <source>
        <dbReference type="Proteomes" id="UP001363622"/>
    </source>
</evidence>
<evidence type="ECO:0000313" key="2">
    <source>
        <dbReference type="EMBL" id="KAK7512064.1"/>
    </source>
</evidence>
<evidence type="ECO:0008006" key="4">
    <source>
        <dbReference type="Google" id="ProtNLM"/>
    </source>
</evidence>
<organism evidence="2 3">
    <name type="scientific">Phyllosticta citriasiana</name>
    <dbReference type="NCBI Taxonomy" id="595635"/>
    <lineage>
        <taxon>Eukaryota</taxon>
        <taxon>Fungi</taxon>
        <taxon>Dikarya</taxon>
        <taxon>Ascomycota</taxon>
        <taxon>Pezizomycotina</taxon>
        <taxon>Dothideomycetes</taxon>
        <taxon>Dothideomycetes incertae sedis</taxon>
        <taxon>Botryosphaeriales</taxon>
        <taxon>Phyllostictaceae</taxon>
        <taxon>Phyllosticta</taxon>
    </lineage>
</organism>
<sequence length="98" mass="10349">MFGRRLLAEALAMVTQCLVAAKARAPVSPLPPVSSVPRRMLACSTRLSFPTLPPSLSNAQVCRPTKCSTTASGTNDAIIHSDAARMRNHVMSATGTVK</sequence>
<feature type="chain" id="PRO_5047482331" description="Secreted protein" evidence="1">
    <location>
        <begin position="24"/>
        <end position="98"/>
    </location>
</feature>
<reference evidence="2 3" key="1">
    <citation type="submission" date="2024-04" db="EMBL/GenBank/DDBJ databases">
        <title>Phyllosticta paracitricarpa is synonymous to the EU quarantine fungus P. citricarpa based on phylogenomic analyses.</title>
        <authorList>
            <consortium name="Lawrence Berkeley National Laboratory"/>
            <person name="Van Ingen-Buijs V.A."/>
            <person name="Van Westerhoven A.C."/>
            <person name="Haridas S."/>
            <person name="Skiadas P."/>
            <person name="Martin F."/>
            <person name="Groenewald J.Z."/>
            <person name="Crous P.W."/>
            <person name="Seidl M.F."/>
        </authorList>
    </citation>
    <scope>NUCLEOTIDE SEQUENCE [LARGE SCALE GENOMIC DNA]</scope>
    <source>
        <strain evidence="2 3">CBS 123371</strain>
    </source>
</reference>